<gene>
    <name evidence="2" type="ORF">Daus18300_006924</name>
</gene>
<sequence>MKSFTATIFLGLAGLVTAQDASQTDTSLPKSTDASSFLSEVYDGEATPTWATGKYATTLASALYSAQTSFAMRSDYRDIVDAIWSAAEQDGGSSVVESLSASYWNWAAVTTNPWFQDNVPKALQTAVGDYDDTWESVFTSVEAKATATKNAAAPRCTGMAVAGVAALGVAAVAGAM</sequence>
<keyword evidence="3" id="KW-1185">Reference proteome</keyword>
<proteinExistence type="predicted"/>
<evidence type="ECO:0000256" key="1">
    <source>
        <dbReference type="SAM" id="SignalP"/>
    </source>
</evidence>
<dbReference type="Proteomes" id="UP001583177">
    <property type="component" value="Unassembled WGS sequence"/>
</dbReference>
<feature type="signal peptide" evidence="1">
    <location>
        <begin position="1"/>
        <end position="18"/>
    </location>
</feature>
<name>A0ABR3WR61_9PEZI</name>
<feature type="chain" id="PRO_5045477694" evidence="1">
    <location>
        <begin position="19"/>
        <end position="176"/>
    </location>
</feature>
<comment type="caution">
    <text evidence="2">The sequence shown here is derived from an EMBL/GenBank/DDBJ whole genome shotgun (WGS) entry which is preliminary data.</text>
</comment>
<evidence type="ECO:0000313" key="2">
    <source>
        <dbReference type="EMBL" id="KAL1866023.1"/>
    </source>
</evidence>
<accession>A0ABR3WR61</accession>
<evidence type="ECO:0000313" key="3">
    <source>
        <dbReference type="Proteomes" id="UP001583177"/>
    </source>
</evidence>
<reference evidence="2 3" key="1">
    <citation type="journal article" date="2024" name="IMA Fungus">
        <title>IMA Genome - F19 : A genome assembly and annotation guide to empower mycologists, including annotated draft genome sequences of Ceratocystis pirilliformis, Diaporthe australafricana, Fusarium ophioides, Paecilomyces lecythidis, and Sporothrix stenoceras.</title>
        <authorList>
            <person name="Aylward J."/>
            <person name="Wilson A.M."/>
            <person name="Visagie C.M."/>
            <person name="Spraker J."/>
            <person name="Barnes I."/>
            <person name="Buitendag C."/>
            <person name="Ceriani C."/>
            <person name="Del Mar Angel L."/>
            <person name="du Plessis D."/>
            <person name="Fuchs T."/>
            <person name="Gasser K."/>
            <person name="Kramer D."/>
            <person name="Li W."/>
            <person name="Munsamy K."/>
            <person name="Piso A."/>
            <person name="Price J.L."/>
            <person name="Sonnekus B."/>
            <person name="Thomas C."/>
            <person name="van der Nest A."/>
            <person name="van Dijk A."/>
            <person name="van Heerden A."/>
            <person name="van Vuuren N."/>
            <person name="Yilmaz N."/>
            <person name="Duong T.A."/>
            <person name="van der Merwe N.A."/>
            <person name="Wingfield M.J."/>
            <person name="Wingfield B.D."/>
        </authorList>
    </citation>
    <scope>NUCLEOTIDE SEQUENCE [LARGE SCALE GENOMIC DNA]</scope>
    <source>
        <strain evidence="2 3">CMW 18300</strain>
    </source>
</reference>
<dbReference type="EMBL" id="JAWRVE010000058">
    <property type="protein sequence ID" value="KAL1866023.1"/>
    <property type="molecule type" value="Genomic_DNA"/>
</dbReference>
<protein>
    <submittedName>
        <fullName evidence="2">Uncharacterized protein</fullName>
    </submittedName>
</protein>
<keyword evidence="1" id="KW-0732">Signal</keyword>
<organism evidence="2 3">
    <name type="scientific">Diaporthe australafricana</name>
    <dbReference type="NCBI Taxonomy" id="127596"/>
    <lineage>
        <taxon>Eukaryota</taxon>
        <taxon>Fungi</taxon>
        <taxon>Dikarya</taxon>
        <taxon>Ascomycota</taxon>
        <taxon>Pezizomycotina</taxon>
        <taxon>Sordariomycetes</taxon>
        <taxon>Sordariomycetidae</taxon>
        <taxon>Diaporthales</taxon>
        <taxon>Diaporthaceae</taxon>
        <taxon>Diaporthe</taxon>
    </lineage>
</organism>